<proteinExistence type="predicted"/>
<feature type="transmembrane region" description="Helical" evidence="2">
    <location>
        <begin position="119"/>
        <end position="138"/>
    </location>
</feature>
<comment type="caution">
    <text evidence="3">The sequence shown here is derived from an EMBL/GenBank/DDBJ whole genome shotgun (WGS) entry which is preliminary data.</text>
</comment>
<keyword evidence="2" id="KW-0812">Transmembrane</keyword>
<evidence type="ECO:0000313" key="3">
    <source>
        <dbReference type="EMBL" id="KAB7787518.1"/>
    </source>
</evidence>
<dbReference type="PANTHER" id="PTHR37314:SF5">
    <property type="entry name" value="SLR0142 PROTEIN"/>
    <property type="match status" value="1"/>
</dbReference>
<dbReference type="Pfam" id="PF06912">
    <property type="entry name" value="DUF1275"/>
    <property type="match status" value="1"/>
</dbReference>
<dbReference type="RefSeq" id="WP_152275831.1">
    <property type="nucleotide sequence ID" value="NZ_WEKV01000003.1"/>
</dbReference>
<accession>A0A833N1K6</accession>
<feature type="region of interest" description="Disordered" evidence="1">
    <location>
        <begin position="232"/>
        <end position="259"/>
    </location>
</feature>
<feature type="transmembrane region" description="Helical" evidence="2">
    <location>
        <begin position="188"/>
        <end position="221"/>
    </location>
</feature>
<keyword evidence="2" id="KW-1133">Transmembrane helix</keyword>
<evidence type="ECO:0000256" key="1">
    <source>
        <dbReference type="SAM" id="MobiDB-lite"/>
    </source>
</evidence>
<name>A0A833N1K6_9HYPH</name>
<dbReference type="AlphaFoldDB" id="A0A833N1K6"/>
<keyword evidence="2" id="KW-0472">Membrane</keyword>
<reference evidence="3 4" key="1">
    <citation type="submission" date="2019-10" db="EMBL/GenBank/DDBJ databases">
        <title>Draft Genome Sequence of the Caffeine Degrading Methylotroph Methylorubrum populi PINKEL.</title>
        <authorList>
            <person name="Dawson S.C."/>
            <person name="Zhang X."/>
            <person name="Wright M.E."/>
            <person name="Sharma G."/>
            <person name="Langner J.T."/>
            <person name="Ditty J.L."/>
            <person name="Subuyuj G.A."/>
        </authorList>
    </citation>
    <scope>NUCLEOTIDE SEQUENCE [LARGE SCALE GENOMIC DNA]</scope>
    <source>
        <strain evidence="3 4">Pinkel</strain>
    </source>
</reference>
<organism evidence="3 4">
    <name type="scientific">Methylorubrum populi</name>
    <dbReference type="NCBI Taxonomy" id="223967"/>
    <lineage>
        <taxon>Bacteria</taxon>
        <taxon>Pseudomonadati</taxon>
        <taxon>Pseudomonadota</taxon>
        <taxon>Alphaproteobacteria</taxon>
        <taxon>Hyphomicrobiales</taxon>
        <taxon>Methylobacteriaceae</taxon>
        <taxon>Methylorubrum</taxon>
    </lineage>
</organism>
<protein>
    <submittedName>
        <fullName evidence="3">DUF1275 domain-containing protein</fullName>
    </submittedName>
</protein>
<feature type="transmembrane region" description="Helical" evidence="2">
    <location>
        <begin position="57"/>
        <end position="81"/>
    </location>
</feature>
<evidence type="ECO:0000256" key="2">
    <source>
        <dbReference type="SAM" id="Phobius"/>
    </source>
</evidence>
<dbReference type="InterPro" id="IPR010699">
    <property type="entry name" value="DUF1275"/>
</dbReference>
<evidence type="ECO:0000313" key="4">
    <source>
        <dbReference type="Proteomes" id="UP000469949"/>
    </source>
</evidence>
<gene>
    <name evidence="3" type="ORF">F8B43_0452</name>
</gene>
<feature type="transmembrane region" description="Helical" evidence="2">
    <location>
        <begin position="93"/>
        <end position="113"/>
    </location>
</feature>
<feature type="transmembrane region" description="Helical" evidence="2">
    <location>
        <begin position="12"/>
        <end position="37"/>
    </location>
</feature>
<dbReference type="EMBL" id="WEKV01000003">
    <property type="protein sequence ID" value="KAB7787518.1"/>
    <property type="molecule type" value="Genomic_DNA"/>
</dbReference>
<sequence>MKPQITRGGTSAATGLAFVAGFVDAAAFIALTGLFTAHITGNFVLIGAELVARSSGVMAKLLALPVFVGAVAGARILALLLERRDGDPLPWLLAVEAGLLAGFGLCGILWSPLVAPDGVPALTVGMLAVAAMGVQNAIGRLSLGHLAPTTVMTVSVSQAVIDATDLALRTSGDPAQTRARFLRVLPAIAAFAAGALCGAFGIAYLAFGCVALPILILVGLIALATAPTEADATTAAAPAPSRKDGPPGTARGLASAPER</sequence>
<dbReference type="PANTHER" id="PTHR37314">
    <property type="entry name" value="SLR0142 PROTEIN"/>
    <property type="match status" value="1"/>
</dbReference>
<dbReference type="Proteomes" id="UP000469949">
    <property type="component" value="Unassembled WGS sequence"/>
</dbReference>